<dbReference type="InterPro" id="IPR050445">
    <property type="entry name" value="Bact_polysacc_biosynth/exp"/>
</dbReference>
<comment type="caution">
    <text evidence="3">The sequence shown here is derived from an EMBL/GenBank/DDBJ whole genome shotgun (WGS) entry which is preliminary data.</text>
</comment>
<accession>A0AAX2MGI4</accession>
<dbReference type="EMBL" id="UIGR01000003">
    <property type="protein sequence ID" value="SUY93152.1"/>
    <property type="molecule type" value="Genomic_DNA"/>
</dbReference>
<gene>
    <name evidence="3" type="ORF">NCTC8684_04284</name>
</gene>
<keyword evidence="1" id="KW-0175">Coiled coil</keyword>
<sequence>MFRWLDNLRIEKTLQLGPEGSVALPASAGTAPSFCRKLSQNRLALLLVVLPIATTSLYFLTLSKDRYVSESKVIVKRSDDSKGVNLDLGSLLGGGSSTLREDAMLLQQYIHSPDMLARLDKTLNFKQAFGAAAGWDVLYRLPADASKEQFLDYFRARAEVQFDEKTSLLKIRTQGFDPVFAQKLNQAILAESERFINELSHKISREDVAFAQREVDNAYAQLNQAKEQLLNYQNRHGLIDPHAQAQATGQLVAELEGKQAQLEAELRNLQSYLQADSPQVVAAQNALNAIKAQIAKEKAKLVSPEDDKLNRKAAQFQEIKAQVEFRADLYKLALTALEKSKVAAVHKLKNLAVISTPQQPEDAEYPRKLYVLASLLFICSLLYGTARLTLSIIEDHKI</sequence>
<dbReference type="PANTHER" id="PTHR32309:SF13">
    <property type="entry name" value="FERRIC ENTEROBACTIN TRANSPORT PROTEIN FEPE"/>
    <property type="match status" value="1"/>
</dbReference>
<dbReference type="Proteomes" id="UP000254029">
    <property type="component" value="Unassembled WGS sequence"/>
</dbReference>
<protein>
    <submittedName>
        <fullName evidence="3">Vi polysaccharide export inner membrane protein VexD</fullName>
    </submittedName>
</protein>
<organism evidence="3 4">
    <name type="scientific">Chromobacterium violaceum</name>
    <dbReference type="NCBI Taxonomy" id="536"/>
    <lineage>
        <taxon>Bacteria</taxon>
        <taxon>Pseudomonadati</taxon>
        <taxon>Pseudomonadota</taxon>
        <taxon>Betaproteobacteria</taxon>
        <taxon>Neisseriales</taxon>
        <taxon>Chromobacteriaceae</taxon>
        <taxon>Chromobacterium</taxon>
    </lineage>
</organism>
<feature type="transmembrane region" description="Helical" evidence="2">
    <location>
        <begin position="43"/>
        <end position="62"/>
    </location>
</feature>
<dbReference type="RefSeq" id="WP_207552537.1">
    <property type="nucleotide sequence ID" value="NZ_JBHMEH010000112.1"/>
</dbReference>
<dbReference type="PANTHER" id="PTHR32309">
    <property type="entry name" value="TYROSINE-PROTEIN KINASE"/>
    <property type="match status" value="1"/>
</dbReference>
<evidence type="ECO:0000313" key="4">
    <source>
        <dbReference type="Proteomes" id="UP000254029"/>
    </source>
</evidence>
<keyword evidence="2" id="KW-0812">Transmembrane</keyword>
<evidence type="ECO:0000256" key="2">
    <source>
        <dbReference type="SAM" id="Phobius"/>
    </source>
</evidence>
<reference evidence="3 4" key="1">
    <citation type="submission" date="2018-06" db="EMBL/GenBank/DDBJ databases">
        <authorList>
            <consortium name="Pathogen Informatics"/>
            <person name="Doyle S."/>
        </authorList>
    </citation>
    <scope>NUCLEOTIDE SEQUENCE [LARGE SCALE GENOMIC DNA]</scope>
    <source>
        <strain evidence="3 4">NCTC8684</strain>
    </source>
</reference>
<feature type="coiled-coil region" evidence="1">
    <location>
        <begin position="208"/>
        <end position="300"/>
    </location>
</feature>
<keyword evidence="2" id="KW-1133">Transmembrane helix</keyword>
<proteinExistence type="predicted"/>
<keyword evidence="2" id="KW-0472">Membrane</keyword>
<dbReference type="GO" id="GO:0004713">
    <property type="term" value="F:protein tyrosine kinase activity"/>
    <property type="evidence" value="ECO:0007669"/>
    <property type="project" value="TreeGrafter"/>
</dbReference>
<evidence type="ECO:0000313" key="3">
    <source>
        <dbReference type="EMBL" id="SUY93152.1"/>
    </source>
</evidence>
<name>A0AAX2MGI4_CHRVL</name>
<evidence type="ECO:0000256" key="1">
    <source>
        <dbReference type="SAM" id="Coils"/>
    </source>
</evidence>
<dbReference type="GO" id="GO:0005886">
    <property type="term" value="C:plasma membrane"/>
    <property type="evidence" value="ECO:0007669"/>
    <property type="project" value="TreeGrafter"/>
</dbReference>
<dbReference type="AlphaFoldDB" id="A0AAX2MGI4"/>